<evidence type="ECO:0000313" key="2">
    <source>
        <dbReference type="Proteomes" id="UP000075635"/>
    </source>
</evidence>
<proteinExistence type="predicted"/>
<dbReference type="AlphaFoldDB" id="A0A150SXS7"/>
<gene>
    <name evidence="1" type="ORF">BE17_23655</name>
</gene>
<evidence type="ECO:0000313" key="1">
    <source>
        <dbReference type="EMBL" id="KYF96967.1"/>
    </source>
</evidence>
<name>A0A150SXS7_SORCE</name>
<organism evidence="1 2">
    <name type="scientific">Sorangium cellulosum</name>
    <name type="common">Polyangium cellulosum</name>
    <dbReference type="NCBI Taxonomy" id="56"/>
    <lineage>
        <taxon>Bacteria</taxon>
        <taxon>Pseudomonadati</taxon>
        <taxon>Myxococcota</taxon>
        <taxon>Polyangia</taxon>
        <taxon>Polyangiales</taxon>
        <taxon>Polyangiaceae</taxon>
        <taxon>Sorangium</taxon>
    </lineage>
</organism>
<protein>
    <submittedName>
        <fullName evidence="1">Uncharacterized protein</fullName>
    </submittedName>
</protein>
<comment type="caution">
    <text evidence="1">The sequence shown here is derived from an EMBL/GenBank/DDBJ whole genome shotgun (WGS) entry which is preliminary data.</text>
</comment>
<accession>A0A150SXS7</accession>
<dbReference type="Proteomes" id="UP000075635">
    <property type="component" value="Unassembled WGS sequence"/>
</dbReference>
<sequence>MGRDGAPAIRIRAGGDSACGVRARTGRSPAFAVRICTGRGSAFAVPFIARHAVRSSRIQGLAPAVRQAQSPR</sequence>
<reference evidence="1 2" key="1">
    <citation type="submission" date="2014-02" db="EMBL/GenBank/DDBJ databases">
        <title>The small core and large imbalanced accessory genome model reveals a collaborative survival strategy of Sorangium cellulosum strains in nature.</title>
        <authorList>
            <person name="Han K."/>
            <person name="Peng R."/>
            <person name="Blom J."/>
            <person name="Li Y.-Z."/>
        </authorList>
    </citation>
    <scope>NUCLEOTIDE SEQUENCE [LARGE SCALE GENOMIC DNA]</scope>
    <source>
        <strain evidence="1 2">So0011-07</strain>
    </source>
</reference>
<dbReference type="EMBL" id="JEMB01000474">
    <property type="protein sequence ID" value="KYF96967.1"/>
    <property type="molecule type" value="Genomic_DNA"/>
</dbReference>